<dbReference type="NCBIfam" id="TIGR01777">
    <property type="entry name" value="yfcH"/>
    <property type="match status" value="1"/>
</dbReference>
<dbReference type="PANTHER" id="PTHR11092">
    <property type="entry name" value="SUGAR NUCLEOTIDE EPIMERASE RELATED"/>
    <property type="match status" value="1"/>
</dbReference>
<dbReference type="STRING" id="1192034.CAP_8534"/>
<dbReference type="Pfam" id="PF01370">
    <property type="entry name" value="Epimerase"/>
    <property type="match status" value="1"/>
</dbReference>
<dbReference type="OrthoDB" id="5292533at2"/>
<evidence type="ECO:0000313" key="4">
    <source>
        <dbReference type="EMBL" id="EYF01193.1"/>
    </source>
</evidence>
<dbReference type="CDD" id="cd05242">
    <property type="entry name" value="SDR_a8"/>
    <property type="match status" value="1"/>
</dbReference>
<dbReference type="Proteomes" id="UP000019678">
    <property type="component" value="Unassembled WGS sequence"/>
</dbReference>
<feature type="domain" description="DUF1731" evidence="3">
    <location>
        <begin position="256"/>
        <end position="300"/>
    </location>
</feature>
<evidence type="ECO:0000313" key="5">
    <source>
        <dbReference type="Proteomes" id="UP000019678"/>
    </source>
</evidence>
<evidence type="ECO:0000259" key="2">
    <source>
        <dbReference type="Pfam" id="PF01370"/>
    </source>
</evidence>
<evidence type="ECO:0000259" key="3">
    <source>
        <dbReference type="Pfam" id="PF08338"/>
    </source>
</evidence>
<dbReference type="GO" id="GO:0051301">
    <property type="term" value="P:cell division"/>
    <property type="evidence" value="ECO:0007669"/>
    <property type="project" value="UniProtKB-KW"/>
</dbReference>
<dbReference type="InterPro" id="IPR036291">
    <property type="entry name" value="NAD(P)-bd_dom_sf"/>
</dbReference>
<keyword evidence="4" id="KW-0131">Cell cycle</keyword>
<reference evidence="4 5" key="1">
    <citation type="submission" date="2013-05" db="EMBL/GenBank/DDBJ databases">
        <title>Genome assembly of Chondromyces apiculatus DSM 436.</title>
        <authorList>
            <person name="Sharma G."/>
            <person name="Khatri I."/>
            <person name="Kaur C."/>
            <person name="Mayilraj S."/>
            <person name="Subramanian S."/>
        </authorList>
    </citation>
    <scope>NUCLEOTIDE SEQUENCE [LARGE SCALE GENOMIC DNA]</scope>
    <source>
        <strain evidence="4 5">DSM 436</strain>
    </source>
</reference>
<keyword evidence="4" id="KW-0132">Cell division</keyword>
<dbReference type="AlphaFoldDB" id="A0A017SW34"/>
<dbReference type="Gene3D" id="3.40.50.720">
    <property type="entry name" value="NAD(P)-binding Rossmann-like Domain"/>
    <property type="match status" value="1"/>
</dbReference>
<organism evidence="4 5">
    <name type="scientific">Chondromyces apiculatus DSM 436</name>
    <dbReference type="NCBI Taxonomy" id="1192034"/>
    <lineage>
        <taxon>Bacteria</taxon>
        <taxon>Pseudomonadati</taxon>
        <taxon>Myxococcota</taxon>
        <taxon>Polyangia</taxon>
        <taxon>Polyangiales</taxon>
        <taxon>Polyangiaceae</taxon>
        <taxon>Chondromyces</taxon>
    </lineage>
</organism>
<evidence type="ECO:0000256" key="1">
    <source>
        <dbReference type="ARBA" id="ARBA00009353"/>
    </source>
</evidence>
<feature type="domain" description="NAD-dependent epimerase/dehydratase" evidence="2">
    <location>
        <begin position="4"/>
        <end position="228"/>
    </location>
</feature>
<protein>
    <submittedName>
        <fullName evidence="4">Cell division inhibitor</fullName>
    </submittedName>
</protein>
<dbReference type="EMBL" id="ASRX01000086">
    <property type="protein sequence ID" value="EYF01193.1"/>
    <property type="molecule type" value="Genomic_DNA"/>
</dbReference>
<dbReference type="InterPro" id="IPR013549">
    <property type="entry name" value="DUF1731"/>
</dbReference>
<gene>
    <name evidence="4" type="ORF">CAP_8534</name>
</gene>
<comment type="similarity">
    <text evidence="1">Belongs to the NAD(P)-dependent epimerase/dehydratase family. SDR39U1 subfamily.</text>
</comment>
<dbReference type="RefSeq" id="WP_052376665.1">
    <property type="nucleotide sequence ID" value="NZ_ASRX01000086.1"/>
</dbReference>
<proteinExistence type="inferred from homology"/>
<accession>A0A017SW34</accession>
<dbReference type="Pfam" id="PF08338">
    <property type="entry name" value="DUF1731"/>
    <property type="match status" value="1"/>
</dbReference>
<dbReference type="InterPro" id="IPR001509">
    <property type="entry name" value="Epimerase_deHydtase"/>
</dbReference>
<keyword evidence="5" id="KW-1185">Reference proteome</keyword>
<dbReference type="PANTHER" id="PTHR11092:SF0">
    <property type="entry name" value="EPIMERASE FAMILY PROTEIN SDR39U1"/>
    <property type="match status" value="1"/>
</dbReference>
<name>A0A017SW34_9BACT</name>
<sequence length="304" mass="32800">MKKILITGGTGFIGRALIKELLSRGDEVIVFSRDVARAQRALPGTRAVAWDPDQAGPWFEAIDGVDSLVHLAGEPIAKRWNEAARRDIIRSRVETTRLLGDAIARAKKKPTSFICASAIGYYGPQPPEKVFDEDAPAGEGFLADVVVRWEEAAQVLAAQQGVRSVQLRIGIVVGEGGGALEKMITPFRLFAGGPIGDGRQMISWIHVDDVVGLTLLAMENESVQGPFNVVAPNPVNGEELAKAIGQVLGRPSWLRVPEAVVRLGLGDAAEIITTGQNVHPKRALELGYKFHYTDVVTALESTLR</sequence>
<dbReference type="SUPFAM" id="SSF51735">
    <property type="entry name" value="NAD(P)-binding Rossmann-fold domains"/>
    <property type="match status" value="1"/>
</dbReference>
<dbReference type="InterPro" id="IPR010099">
    <property type="entry name" value="SDR39U1"/>
</dbReference>
<dbReference type="eggNOG" id="COG1090">
    <property type="taxonomic scope" value="Bacteria"/>
</dbReference>
<comment type="caution">
    <text evidence="4">The sequence shown here is derived from an EMBL/GenBank/DDBJ whole genome shotgun (WGS) entry which is preliminary data.</text>
</comment>